<dbReference type="Pfam" id="PF08044">
    <property type="entry name" value="DUF1707"/>
    <property type="match status" value="1"/>
</dbReference>
<organism evidence="2 3">
    <name type="scientific">Actinomycetospora cinnamomea</name>
    <dbReference type="NCBI Taxonomy" id="663609"/>
    <lineage>
        <taxon>Bacteria</taxon>
        <taxon>Bacillati</taxon>
        <taxon>Actinomycetota</taxon>
        <taxon>Actinomycetes</taxon>
        <taxon>Pseudonocardiales</taxon>
        <taxon>Pseudonocardiaceae</taxon>
        <taxon>Actinomycetospora</taxon>
    </lineage>
</organism>
<sequence>MTAQDPAPEMRIGDRERRACDDRLRAALDDGVLTVVEYDERTQQCWAARTQRELDALVVDLPPPAGPADAPTVVAADTSPAPSRPPFGERIGKAIVPLVLAGVALFIGGHLVTADDGGAVFGSRTVTVMPDDPQVEVAVLFGSTRVVVPPGVVARTTGTMIFGSTECAQACAIPAGAPTLPEVVVDATGAFGSVEVVTAAEAAQGGIDRDRDDGDDD</sequence>
<dbReference type="RefSeq" id="WP_116711288.1">
    <property type="nucleotide sequence ID" value="NZ_QEKW01000028.1"/>
</dbReference>
<evidence type="ECO:0000259" key="1">
    <source>
        <dbReference type="Pfam" id="PF08044"/>
    </source>
</evidence>
<keyword evidence="3" id="KW-1185">Reference proteome</keyword>
<dbReference type="OrthoDB" id="4772576at2"/>
<feature type="domain" description="DUF1707" evidence="1">
    <location>
        <begin position="10"/>
        <end position="62"/>
    </location>
</feature>
<dbReference type="EMBL" id="QEKW01000028">
    <property type="protein sequence ID" value="PVY96725.1"/>
    <property type="molecule type" value="Genomic_DNA"/>
</dbReference>
<evidence type="ECO:0000313" key="3">
    <source>
        <dbReference type="Proteomes" id="UP000245639"/>
    </source>
</evidence>
<gene>
    <name evidence="2" type="ORF">C8D89_12834</name>
</gene>
<name>A0A2U1EA13_9PSEU</name>
<proteinExistence type="predicted"/>
<protein>
    <submittedName>
        <fullName evidence="2">Uncharacterized protein DUF1707</fullName>
    </submittedName>
</protein>
<dbReference type="PANTHER" id="PTHR40763">
    <property type="entry name" value="MEMBRANE PROTEIN-RELATED"/>
    <property type="match status" value="1"/>
</dbReference>
<dbReference type="InterPro" id="IPR012551">
    <property type="entry name" value="DUF1707_SHOCT-like"/>
</dbReference>
<evidence type="ECO:0000313" key="2">
    <source>
        <dbReference type="EMBL" id="PVY96725.1"/>
    </source>
</evidence>
<reference evidence="2 3" key="1">
    <citation type="submission" date="2018-04" db="EMBL/GenBank/DDBJ databases">
        <title>Genomic Encyclopedia of Type Strains, Phase IV (KMG-IV): sequencing the most valuable type-strain genomes for metagenomic binning, comparative biology and taxonomic classification.</title>
        <authorList>
            <person name="Goeker M."/>
        </authorList>
    </citation>
    <scope>NUCLEOTIDE SEQUENCE [LARGE SCALE GENOMIC DNA]</scope>
    <source>
        <strain evidence="2 3">DSM 45771</strain>
    </source>
</reference>
<dbReference type="PANTHER" id="PTHR40763:SF5">
    <property type="entry name" value="MEMBRANE PROTEIN"/>
    <property type="match status" value="1"/>
</dbReference>
<dbReference type="AlphaFoldDB" id="A0A2U1EA13"/>
<accession>A0A2U1EA13</accession>
<comment type="caution">
    <text evidence="2">The sequence shown here is derived from an EMBL/GenBank/DDBJ whole genome shotgun (WGS) entry which is preliminary data.</text>
</comment>
<dbReference type="Proteomes" id="UP000245639">
    <property type="component" value="Unassembled WGS sequence"/>
</dbReference>